<dbReference type="PANTHER" id="PTHR34835:SF90">
    <property type="entry name" value="AMINOTRANSFERASE-LIKE PLANT MOBILE DOMAIN-CONTAINING PROTEIN"/>
    <property type="match status" value="1"/>
</dbReference>
<evidence type="ECO:0000313" key="2">
    <source>
        <dbReference type="EMBL" id="KAJ8425783.1"/>
    </source>
</evidence>
<protein>
    <submittedName>
        <fullName evidence="2">Uncharacterized protein</fullName>
    </submittedName>
</protein>
<dbReference type="Proteomes" id="UP001153076">
    <property type="component" value="Unassembled WGS sequence"/>
</dbReference>
<comment type="caution">
    <text evidence="2">The sequence shown here is derived from an EMBL/GenBank/DDBJ whole genome shotgun (WGS) entry which is preliminary data.</text>
</comment>
<name>A0A9Q1GWE9_9CARY</name>
<evidence type="ECO:0000313" key="3">
    <source>
        <dbReference type="Proteomes" id="UP001153076"/>
    </source>
</evidence>
<reference evidence="2" key="1">
    <citation type="submission" date="2022-04" db="EMBL/GenBank/DDBJ databases">
        <title>Carnegiea gigantea Genome sequencing and assembly v2.</title>
        <authorList>
            <person name="Copetti D."/>
            <person name="Sanderson M.J."/>
            <person name="Burquez A."/>
            <person name="Wojciechowski M.F."/>
        </authorList>
    </citation>
    <scope>NUCLEOTIDE SEQUENCE</scope>
    <source>
        <strain evidence="2">SGP5-SGP5p</strain>
        <tissue evidence="2">Aerial part</tissue>
    </source>
</reference>
<dbReference type="EMBL" id="JAKOGI010001408">
    <property type="protein sequence ID" value="KAJ8425783.1"/>
    <property type="molecule type" value="Genomic_DNA"/>
</dbReference>
<organism evidence="2 3">
    <name type="scientific">Carnegiea gigantea</name>
    <dbReference type="NCBI Taxonomy" id="171969"/>
    <lineage>
        <taxon>Eukaryota</taxon>
        <taxon>Viridiplantae</taxon>
        <taxon>Streptophyta</taxon>
        <taxon>Embryophyta</taxon>
        <taxon>Tracheophyta</taxon>
        <taxon>Spermatophyta</taxon>
        <taxon>Magnoliopsida</taxon>
        <taxon>eudicotyledons</taxon>
        <taxon>Gunneridae</taxon>
        <taxon>Pentapetalae</taxon>
        <taxon>Caryophyllales</taxon>
        <taxon>Cactineae</taxon>
        <taxon>Cactaceae</taxon>
        <taxon>Cactoideae</taxon>
        <taxon>Echinocereeae</taxon>
        <taxon>Carnegiea</taxon>
    </lineage>
</organism>
<dbReference type="PANTHER" id="PTHR34835">
    <property type="entry name" value="OS07G0283600 PROTEIN-RELATED"/>
    <property type="match status" value="1"/>
</dbReference>
<dbReference type="OrthoDB" id="1001981at2759"/>
<sequence length="178" mass="20817">MTCNKLLFLIERLDHTRWIATMETGFGGGNTLKLSDSRILKITKKDVHATLALSMGPLDVQRTRWNLERIGTPKVGTMVEQILQRGNHGEEFKRDFVLYIISICIIESMNGYHFFRILKLLVDVYQIASYNWCAFLLVEFKGKRSIYRTTDAVEQRNKDEKEFPREHGRAKTIDRIDY</sequence>
<keyword evidence="3" id="KW-1185">Reference proteome</keyword>
<evidence type="ECO:0000256" key="1">
    <source>
        <dbReference type="SAM" id="MobiDB-lite"/>
    </source>
</evidence>
<dbReference type="AlphaFoldDB" id="A0A9Q1GWE9"/>
<gene>
    <name evidence="2" type="ORF">Cgig2_020921</name>
</gene>
<accession>A0A9Q1GWE9</accession>
<proteinExistence type="predicted"/>
<feature type="region of interest" description="Disordered" evidence="1">
    <location>
        <begin position="157"/>
        <end position="178"/>
    </location>
</feature>